<keyword evidence="3" id="KW-0547">Nucleotide-binding</keyword>
<dbReference type="PROSITE" id="PS50893">
    <property type="entry name" value="ABC_TRANSPORTER_2"/>
    <property type="match status" value="1"/>
</dbReference>
<dbReference type="PANTHER" id="PTHR43875:SF15">
    <property type="entry name" value="TREHALOSE IMPORT ATP-BINDING PROTEIN SUGC"/>
    <property type="match status" value="1"/>
</dbReference>
<evidence type="ECO:0000256" key="4">
    <source>
        <dbReference type="ARBA" id="ARBA00022840"/>
    </source>
</evidence>
<evidence type="ECO:0000313" key="8">
    <source>
        <dbReference type="EMBL" id="SVA24140.1"/>
    </source>
</evidence>
<keyword evidence="5" id="KW-1278">Translocase</keyword>
<dbReference type="EMBL" id="UINC01005881">
    <property type="protein sequence ID" value="SVA24140.1"/>
    <property type="molecule type" value="Genomic_DNA"/>
</dbReference>
<dbReference type="Pfam" id="PF08402">
    <property type="entry name" value="TOBE_2"/>
    <property type="match status" value="1"/>
</dbReference>
<dbReference type="InterPro" id="IPR047641">
    <property type="entry name" value="ABC_transpr_MalK/UgpC-like"/>
</dbReference>
<sequence length="366" mass="40922">MQLELKQVCKGYDHPVMDRLSLEVERGEFFVIVGPSGIGKTTLLRCIAGLEVVDGGEIFIEGKNVTRVPPYLRKAAMTFESYALYPHMTVFDNIASPLKAVKNDPVMVRKRVNEIADLLKITPQLDRKPHEISGGQKQRTALGRTLAASPKVFLLDEPISHLDAKIRAELRLQFHTLEALREVCTVYVTHDYAEALSLGDRIGVMGNGGLVQIGTAHEIFEKPNSLFVAQHLGQPGINILQTELIKEKGQAFAACGQLKLPLHASHLQYLEQKNILKCNLGIRPQHLRVPGEDEKLQDQEFEMEGRVEVFEALGAYGVMEVQLEGEKITILTGSDDKFNSGDKITVRMQPKFFYYFNSQNGDNLLL</sequence>
<keyword evidence="6" id="KW-0472">Membrane</keyword>
<dbReference type="Gene3D" id="2.40.50.100">
    <property type="match status" value="1"/>
</dbReference>
<dbReference type="FunFam" id="3.40.50.300:FF:000042">
    <property type="entry name" value="Maltose/maltodextrin ABC transporter, ATP-binding protein"/>
    <property type="match status" value="1"/>
</dbReference>
<dbReference type="InterPro" id="IPR003593">
    <property type="entry name" value="AAA+_ATPase"/>
</dbReference>
<dbReference type="SMART" id="SM00382">
    <property type="entry name" value="AAA"/>
    <property type="match status" value="1"/>
</dbReference>
<dbReference type="InterPro" id="IPR003439">
    <property type="entry name" value="ABC_transporter-like_ATP-bd"/>
</dbReference>
<dbReference type="InterPro" id="IPR027417">
    <property type="entry name" value="P-loop_NTPase"/>
</dbReference>
<evidence type="ECO:0000256" key="5">
    <source>
        <dbReference type="ARBA" id="ARBA00022967"/>
    </source>
</evidence>
<organism evidence="8">
    <name type="scientific">marine metagenome</name>
    <dbReference type="NCBI Taxonomy" id="408172"/>
    <lineage>
        <taxon>unclassified sequences</taxon>
        <taxon>metagenomes</taxon>
        <taxon>ecological metagenomes</taxon>
    </lineage>
</organism>
<protein>
    <recommendedName>
        <fullName evidence="7">ABC transporter domain-containing protein</fullName>
    </recommendedName>
</protein>
<feature type="domain" description="ABC transporter" evidence="7">
    <location>
        <begin position="1"/>
        <end position="232"/>
    </location>
</feature>
<evidence type="ECO:0000256" key="2">
    <source>
        <dbReference type="ARBA" id="ARBA00022475"/>
    </source>
</evidence>
<keyword evidence="4" id="KW-0067">ATP-binding</keyword>
<evidence type="ECO:0000256" key="6">
    <source>
        <dbReference type="ARBA" id="ARBA00023136"/>
    </source>
</evidence>
<dbReference type="Gene3D" id="3.40.50.300">
    <property type="entry name" value="P-loop containing nucleotide triphosphate hydrolases"/>
    <property type="match status" value="1"/>
</dbReference>
<name>A0A381U7E3_9ZZZZ</name>
<gene>
    <name evidence="8" type="ORF">METZ01_LOCUS76994</name>
</gene>
<evidence type="ECO:0000256" key="1">
    <source>
        <dbReference type="ARBA" id="ARBA00022448"/>
    </source>
</evidence>
<dbReference type="InterPro" id="IPR008995">
    <property type="entry name" value="Mo/tungstate-bd_C_term_dom"/>
</dbReference>
<dbReference type="SUPFAM" id="SSF50331">
    <property type="entry name" value="MOP-like"/>
    <property type="match status" value="1"/>
</dbReference>
<dbReference type="GO" id="GO:0055052">
    <property type="term" value="C:ATP-binding cassette (ABC) transporter complex, substrate-binding subunit-containing"/>
    <property type="evidence" value="ECO:0007669"/>
    <property type="project" value="TreeGrafter"/>
</dbReference>
<evidence type="ECO:0000259" key="7">
    <source>
        <dbReference type="PROSITE" id="PS50893"/>
    </source>
</evidence>
<dbReference type="Pfam" id="PF00005">
    <property type="entry name" value="ABC_tran"/>
    <property type="match status" value="1"/>
</dbReference>
<accession>A0A381U7E3</accession>
<dbReference type="InterPro" id="IPR013611">
    <property type="entry name" value="Transp-assoc_OB_typ2"/>
</dbReference>
<keyword evidence="1" id="KW-0813">Transport</keyword>
<proteinExistence type="predicted"/>
<dbReference type="SUPFAM" id="SSF52540">
    <property type="entry name" value="P-loop containing nucleoside triphosphate hydrolases"/>
    <property type="match status" value="1"/>
</dbReference>
<dbReference type="AlphaFoldDB" id="A0A381U7E3"/>
<dbReference type="PANTHER" id="PTHR43875">
    <property type="entry name" value="MALTODEXTRIN IMPORT ATP-BINDING PROTEIN MSMX"/>
    <property type="match status" value="1"/>
</dbReference>
<dbReference type="GO" id="GO:0016887">
    <property type="term" value="F:ATP hydrolysis activity"/>
    <property type="evidence" value="ECO:0007669"/>
    <property type="project" value="InterPro"/>
</dbReference>
<evidence type="ECO:0000256" key="3">
    <source>
        <dbReference type="ARBA" id="ARBA00022741"/>
    </source>
</evidence>
<dbReference type="GO" id="GO:0022857">
    <property type="term" value="F:transmembrane transporter activity"/>
    <property type="evidence" value="ECO:0007669"/>
    <property type="project" value="InterPro"/>
</dbReference>
<reference evidence="8" key="1">
    <citation type="submission" date="2018-05" db="EMBL/GenBank/DDBJ databases">
        <authorList>
            <person name="Lanie J.A."/>
            <person name="Ng W.-L."/>
            <person name="Kazmierczak K.M."/>
            <person name="Andrzejewski T.M."/>
            <person name="Davidsen T.M."/>
            <person name="Wayne K.J."/>
            <person name="Tettelin H."/>
            <person name="Glass J.I."/>
            <person name="Rusch D."/>
            <person name="Podicherti R."/>
            <person name="Tsui H.-C.T."/>
            <person name="Winkler M.E."/>
        </authorList>
    </citation>
    <scope>NUCLEOTIDE SEQUENCE</scope>
</reference>
<keyword evidence="2" id="KW-1003">Cell membrane</keyword>
<dbReference type="GO" id="GO:0005524">
    <property type="term" value="F:ATP binding"/>
    <property type="evidence" value="ECO:0007669"/>
    <property type="project" value="UniProtKB-KW"/>
</dbReference>
<dbReference type="Gene3D" id="2.40.50.140">
    <property type="entry name" value="Nucleic acid-binding proteins"/>
    <property type="match status" value="1"/>
</dbReference>
<dbReference type="InterPro" id="IPR012340">
    <property type="entry name" value="NA-bd_OB-fold"/>
</dbReference>